<accession>A0ABN7VVR0</accession>
<proteinExistence type="predicted"/>
<name>A0ABN7VVR0_GIGMA</name>
<keyword evidence="2" id="KW-1185">Reference proteome</keyword>
<gene>
    <name evidence="1" type="ORF">GMARGA_LOCUS23215</name>
</gene>
<dbReference type="EMBL" id="CAJVQB010023295">
    <property type="protein sequence ID" value="CAG8801532.1"/>
    <property type="molecule type" value="Genomic_DNA"/>
</dbReference>
<comment type="caution">
    <text evidence="1">The sequence shown here is derived from an EMBL/GenBank/DDBJ whole genome shotgun (WGS) entry which is preliminary data.</text>
</comment>
<organism evidence="1 2">
    <name type="scientific">Gigaspora margarita</name>
    <dbReference type="NCBI Taxonomy" id="4874"/>
    <lineage>
        <taxon>Eukaryota</taxon>
        <taxon>Fungi</taxon>
        <taxon>Fungi incertae sedis</taxon>
        <taxon>Mucoromycota</taxon>
        <taxon>Glomeromycotina</taxon>
        <taxon>Glomeromycetes</taxon>
        <taxon>Diversisporales</taxon>
        <taxon>Gigasporaceae</taxon>
        <taxon>Gigaspora</taxon>
    </lineage>
</organism>
<protein>
    <submittedName>
        <fullName evidence="1">39930_t:CDS:1</fullName>
    </submittedName>
</protein>
<feature type="non-terminal residue" evidence="1">
    <location>
        <position position="1"/>
    </location>
</feature>
<evidence type="ECO:0000313" key="2">
    <source>
        <dbReference type="Proteomes" id="UP000789901"/>
    </source>
</evidence>
<dbReference type="Proteomes" id="UP000789901">
    <property type="component" value="Unassembled WGS sequence"/>
</dbReference>
<sequence>LVDPAVSPIPSPSTEATLSFITLHQPVPCLSNLSALPILRQEGTSSFITHQSAIT</sequence>
<reference evidence="1 2" key="1">
    <citation type="submission" date="2021-06" db="EMBL/GenBank/DDBJ databases">
        <authorList>
            <person name="Kallberg Y."/>
            <person name="Tangrot J."/>
            <person name="Rosling A."/>
        </authorList>
    </citation>
    <scope>NUCLEOTIDE SEQUENCE [LARGE SCALE GENOMIC DNA]</scope>
    <source>
        <strain evidence="1 2">120-4 pot B 10/14</strain>
    </source>
</reference>
<evidence type="ECO:0000313" key="1">
    <source>
        <dbReference type="EMBL" id="CAG8801532.1"/>
    </source>
</evidence>